<name>A0A0D9Y5B2_9ORYZ</name>
<keyword evidence="3" id="KW-1185">Reference proteome</keyword>
<protein>
    <submittedName>
        <fullName evidence="2">Uncharacterized protein</fullName>
    </submittedName>
</protein>
<dbReference type="Proteomes" id="UP000026961">
    <property type="component" value="Chromosome 1"/>
</dbReference>
<proteinExistence type="predicted"/>
<sequence length="113" mass="12443">MRGGPGGGSGEGGRRKRQVPDIFSAGGWENTLHPRAHGCRPCYDQPQARKCATVLSPSPCMRHPIFSRRFHPPVHVHSLYPSRRPNPPDSRSPPSLIPVEEREIENPLPPNGA</sequence>
<dbReference type="EnsemblPlants" id="OGLUM01G08690.1">
    <property type="protein sequence ID" value="OGLUM01G08690.1"/>
    <property type="gene ID" value="OGLUM01G08690"/>
</dbReference>
<feature type="region of interest" description="Disordered" evidence="1">
    <location>
        <begin position="1"/>
        <end position="21"/>
    </location>
</feature>
<organism evidence="2">
    <name type="scientific">Oryza glumipatula</name>
    <dbReference type="NCBI Taxonomy" id="40148"/>
    <lineage>
        <taxon>Eukaryota</taxon>
        <taxon>Viridiplantae</taxon>
        <taxon>Streptophyta</taxon>
        <taxon>Embryophyta</taxon>
        <taxon>Tracheophyta</taxon>
        <taxon>Spermatophyta</taxon>
        <taxon>Magnoliopsida</taxon>
        <taxon>Liliopsida</taxon>
        <taxon>Poales</taxon>
        <taxon>Poaceae</taxon>
        <taxon>BOP clade</taxon>
        <taxon>Oryzoideae</taxon>
        <taxon>Oryzeae</taxon>
        <taxon>Oryzinae</taxon>
        <taxon>Oryza</taxon>
    </lineage>
</organism>
<dbReference type="HOGENOM" id="CLU_2137575_0_0_1"/>
<reference evidence="2" key="1">
    <citation type="submission" date="2013-08" db="EMBL/GenBank/DDBJ databases">
        <title>Oryza genome evolution.</title>
        <authorList>
            <person name="Wing R.A."/>
            <person name="Panaud O."/>
            <person name="Oliveira A.C."/>
        </authorList>
    </citation>
    <scope>NUCLEOTIDE SEQUENCE</scope>
</reference>
<reference evidence="2" key="2">
    <citation type="submission" date="2015-04" db="UniProtKB">
        <authorList>
            <consortium name="EnsemblPlants"/>
        </authorList>
    </citation>
    <scope>IDENTIFICATION</scope>
</reference>
<dbReference type="Gramene" id="OGLUM01G08690.1">
    <property type="protein sequence ID" value="OGLUM01G08690.1"/>
    <property type="gene ID" value="OGLUM01G08690"/>
</dbReference>
<accession>A0A0D9Y5B2</accession>
<evidence type="ECO:0000256" key="1">
    <source>
        <dbReference type="SAM" id="MobiDB-lite"/>
    </source>
</evidence>
<reference evidence="2" key="3">
    <citation type="submission" date="2018-05" db="EMBL/GenBank/DDBJ databases">
        <title>OgluRS3 (Oryza glumaepatula Reference Sequence Version 3).</title>
        <authorList>
            <person name="Zhang J."/>
            <person name="Kudrna D."/>
            <person name="Lee S."/>
            <person name="Talag J."/>
            <person name="Welchert J."/>
            <person name="Wing R.A."/>
        </authorList>
    </citation>
    <scope>NUCLEOTIDE SEQUENCE [LARGE SCALE GENOMIC DNA]</scope>
</reference>
<feature type="compositionally biased region" description="Gly residues" evidence="1">
    <location>
        <begin position="1"/>
        <end position="11"/>
    </location>
</feature>
<dbReference type="AlphaFoldDB" id="A0A0D9Y5B2"/>
<feature type="region of interest" description="Disordered" evidence="1">
    <location>
        <begin position="77"/>
        <end position="113"/>
    </location>
</feature>
<evidence type="ECO:0000313" key="2">
    <source>
        <dbReference type="EnsemblPlants" id="OGLUM01G08690.1"/>
    </source>
</evidence>
<evidence type="ECO:0000313" key="3">
    <source>
        <dbReference type="Proteomes" id="UP000026961"/>
    </source>
</evidence>